<name>A0A2P2NPN1_RHIMU</name>
<proteinExistence type="predicted"/>
<dbReference type="EMBL" id="GGEC01063973">
    <property type="protein sequence ID" value="MBX44457.1"/>
    <property type="molecule type" value="Transcribed_RNA"/>
</dbReference>
<organism evidence="1">
    <name type="scientific">Rhizophora mucronata</name>
    <name type="common">Asiatic mangrove</name>
    <dbReference type="NCBI Taxonomy" id="61149"/>
    <lineage>
        <taxon>Eukaryota</taxon>
        <taxon>Viridiplantae</taxon>
        <taxon>Streptophyta</taxon>
        <taxon>Embryophyta</taxon>
        <taxon>Tracheophyta</taxon>
        <taxon>Spermatophyta</taxon>
        <taxon>Magnoliopsida</taxon>
        <taxon>eudicotyledons</taxon>
        <taxon>Gunneridae</taxon>
        <taxon>Pentapetalae</taxon>
        <taxon>rosids</taxon>
        <taxon>fabids</taxon>
        <taxon>Malpighiales</taxon>
        <taxon>Rhizophoraceae</taxon>
        <taxon>Rhizophora</taxon>
    </lineage>
</organism>
<sequence>MLRVGSAKKRPY</sequence>
<protein>
    <submittedName>
        <fullName evidence="1">Uncharacterized protein</fullName>
    </submittedName>
</protein>
<evidence type="ECO:0000313" key="1">
    <source>
        <dbReference type="EMBL" id="MBX44457.1"/>
    </source>
</evidence>
<reference evidence="1" key="1">
    <citation type="submission" date="2018-02" db="EMBL/GenBank/DDBJ databases">
        <title>Rhizophora mucronata_Transcriptome.</title>
        <authorList>
            <person name="Meera S.P."/>
            <person name="Sreeshan A."/>
            <person name="Augustine A."/>
        </authorList>
    </citation>
    <scope>NUCLEOTIDE SEQUENCE</scope>
    <source>
        <tissue evidence="1">Leaf</tissue>
    </source>
</reference>
<accession>A0A2P2NPN1</accession>